<dbReference type="EMBL" id="KV878690">
    <property type="protein sequence ID" value="OJJ68540.1"/>
    <property type="molecule type" value="Genomic_DNA"/>
</dbReference>
<protein>
    <submittedName>
        <fullName evidence="1">Uncharacterized protein</fullName>
    </submittedName>
</protein>
<dbReference type="GeneID" id="93575271"/>
<reference evidence="2" key="1">
    <citation type="journal article" date="2017" name="Genome Biol.">
        <title>Comparative genomics reveals high biological diversity and specific adaptations in the industrially and medically important fungal genus Aspergillus.</title>
        <authorList>
            <person name="de Vries R.P."/>
            <person name="Riley R."/>
            <person name="Wiebenga A."/>
            <person name="Aguilar-Osorio G."/>
            <person name="Amillis S."/>
            <person name="Uchima C.A."/>
            <person name="Anderluh G."/>
            <person name="Asadollahi M."/>
            <person name="Askin M."/>
            <person name="Barry K."/>
            <person name="Battaglia E."/>
            <person name="Bayram O."/>
            <person name="Benocci T."/>
            <person name="Braus-Stromeyer S.A."/>
            <person name="Caldana C."/>
            <person name="Canovas D."/>
            <person name="Cerqueira G.C."/>
            <person name="Chen F."/>
            <person name="Chen W."/>
            <person name="Choi C."/>
            <person name="Clum A."/>
            <person name="Dos Santos R.A."/>
            <person name="Damasio A.R."/>
            <person name="Diallinas G."/>
            <person name="Emri T."/>
            <person name="Fekete E."/>
            <person name="Flipphi M."/>
            <person name="Freyberg S."/>
            <person name="Gallo A."/>
            <person name="Gournas C."/>
            <person name="Habgood R."/>
            <person name="Hainaut M."/>
            <person name="Harispe M.L."/>
            <person name="Henrissat B."/>
            <person name="Hilden K.S."/>
            <person name="Hope R."/>
            <person name="Hossain A."/>
            <person name="Karabika E."/>
            <person name="Karaffa L."/>
            <person name="Karanyi Z."/>
            <person name="Krasevec N."/>
            <person name="Kuo A."/>
            <person name="Kusch H."/>
            <person name="LaButti K."/>
            <person name="Lagendijk E.L."/>
            <person name="Lapidus A."/>
            <person name="Levasseur A."/>
            <person name="Lindquist E."/>
            <person name="Lipzen A."/>
            <person name="Logrieco A.F."/>
            <person name="MacCabe A."/>
            <person name="Maekelae M.R."/>
            <person name="Malavazi I."/>
            <person name="Melin P."/>
            <person name="Meyer V."/>
            <person name="Mielnichuk N."/>
            <person name="Miskei M."/>
            <person name="Molnar A.P."/>
            <person name="Mule G."/>
            <person name="Ngan C.Y."/>
            <person name="Orejas M."/>
            <person name="Orosz E."/>
            <person name="Ouedraogo J.P."/>
            <person name="Overkamp K.M."/>
            <person name="Park H.-S."/>
            <person name="Perrone G."/>
            <person name="Piumi F."/>
            <person name="Punt P.J."/>
            <person name="Ram A.F."/>
            <person name="Ramon A."/>
            <person name="Rauscher S."/>
            <person name="Record E."/>
            <person name="Riano-Pachon D.M."/>
            <person name="Robert V."/>
            <person name="Roehrig J."/>
            <person name="Ruller R."/>
            <person name="Salamov A."/>
            <person name="Salih N.S."/>
            <person name="Samson R.A."/>
            <person name="Sandor E."/>
            <person name="Sanguinetti M."/>
            <person name="Schuetze T."/>
            <person name="Sepcic K."/>
            <person name="Shelest E."/>
            <person name="Sherlock G."/>
            <person name="Sophianopoulou V."/>
            <person name="Squina F.M."/>
            <person name="Sun H."/>
            <person name="Susca A."/>
            <person name="Todd R.B."/>
            <person name="Tsang A."/>
            <person name="Unkles S.E."/>
            <person name="van de Wiele N."/>
            <person name="van Rossen-Uffink D."/>
            <person name="Oliveira J.V."/>
            <person name="Vesth T.C."/>
            <person name="Visser J."/>
            <person name="Yu J.-H."/>
            <person name="Zhou M."/>
            <person name="Andersen M.R."/>
            <person name="Archer D.B."/>
            <person name="Baker S.E."/>
            <person name="Benoit I."/>
            <person name="Brakhage A.A."/>
            <person name="Braus G.H."/>
            <person name="Fischer R."/>
            <person name="Frisvad J.C."/>
            <person name="Goldman G.H."/>
            <person name="Houbraken J."/>
            <person name="Oakley B."/>
            <person name="Pocsi I."/>
            <person name="Scazzocchio C."/>
            <person name="Seiboth B."/>
            <person name="vanKuyk P.A."/>
            <person name="Wortman J."/>
            <person name="Dyer P.S."/>
            <person name="Grigoriev I.V."/>
        </authorList>
    </citation>
    <scope>NUCLEOTIDE SEQUENCE [LARGE SCALE GENOMIC DNA]</scope>
    <source>
        <strain evidence="2">CBS 101740 / IMI 381727 / IBT 21946</strain>
    </source>
</reference>
<keyword evidence="2" id="KW-1185">Reference proteome</keyword>
<proteinExistence type="predicted"/>
<name>A0A1L9UA16_ASPBC</name>
<gene>
    <name evidence="1" type="ORF">ASPBRDRAFT_304599</name>
</gene>
<organism evidence="1 2">
    <name type="scientific">Aspergillus brasiliensis (strain CBS 101740 / IMI 381727 / IBT 21946)</name>
    <dbReference type="NCBI Taxonomy" id="767769"/>
    <lineage>
        <taxon>Eukaryota</taxon>
        <taxon>Fungi</taxon>
        <taxon>Dikarya</taxon>
        <taxon>Ascomycota</taxon>
        <taxon>Pezizomycotina</taxon>
        <taxon>Eurotiomycetes</taxon>
        <taxon>Eurotiomycetidae</taxon>
        <taxon>Eurotiales</taxon>
        <taxon>Aspergillaceae</taxon>
        <taxon>Aspergillus</taxon>
        <taxon>Aspergillus subgen. Circumdati</taxon>
    </lineage>
</organism>
<accession>A0A1L9UA16</accession>
<evidence type="ECO:0000313" key="2">
    <source>
        <dbReference type="Proteomes" id="UP000184499"/>
    </source>
</evidence>
<evidence type="ECO:0000313" key="1">
    <source>
        <dbReference type="EMBL" id="OJJ68540.1"/>
    </source>
</evidence>
<dbReference type="Proteomes" id="UP000184499">
    <property type="component" value="Unassembled WGS sequence"/>
</dbReference>
<dbReference type="VEuPathDB" id="FungiDB:ASPBRDRAFT_304599"/>
<sequence>MQRDYYYFYPLHRPQLTTVCFVSCVWEFCSPELDFLRGHCCRSLVPDRKLGPPRLRNRTKAPEKPLGIGISFFAIIFPPFPCPDIIPSSSASSLRRLISLLPSSLSLS</sequence>
<dbReference type="AlphaFoldDB" id="A0A1L9UA16"/>
<dbReference type="RefSeq" id="XP_067475789.1">
    <property type="nucleotide sequence ID" value="XM_067622783.1"/>
</dbReference>